<keyword evidence="5" id="KW-1185">Reference proteome</keyword>
<evidence type="ECO:0000256" key="1">
    <source>
        <dbReference type="SAM" id="Coils"/>
    </source>
</evidence>
<feature type="coiled-coil region" evidence="1">
    <location>
        <begin position="458"/>
        <end position="559"/>
    </location>
</feature>
<gene>
    <name evidence="4" type="ORF">ACH5RR_011305</name>
</gene>
<reference evidence="4 5" key="1">
    <citation type="submission" date="2024-11" db="EMBL/GenBank/DDBJ databases">
        <title>A near-complete genome assembly of Cinchona calisaya.</title>
        <authorList>
            <person name="Lian D.C."/>
            <person name="Zhao X.W."/>
            <person name="Wei L."/>
        </authorList>
    </citation>
    <scope>NUCLEOTIDE SEQUENCE [LARGE SCALE GENOMIC DNA]</scope>
    <source>
        <tissue evidence="4">Nenye</tissue>
    </source>
</reference>
<feature type="coiled-coil region" evidence="1">
    <location>
        <begin position="105"/>
        <end position="163"/>
    </location>
</feature>
<dbReference type="AlphaFoldDB" id="A0ABD3A4I2"/>
<dbReference type="EMBL" id="JBJUIK010000005">
    <property type="protein sequence ID" value="KAL3526649.1"/>
    <property type="molecule type" value="Genomic_DNA"/>
</dbReference>
<dbReference type="InterPro" id="IPR058610">
    <property type="entry name" value="WIT1_2_N"/>
</dbReference>
<feature type="region of interest" description="Disordered" evidence="2">
    <location>
        <begin position="587"/>
        <end position="606"/>
    </location>
</feature>
<protein>
    <recommendedName>
        <fullName evidence="3">WIT1/2 N-terminal helical bundle domain-containing protein</fullName>
    </recommendedName>
</protein>
<sequence length="682" mass="77631">MDAEIISTASISEDVHVGELEVESNNTDSFEVISSTGDMMQEVESAGEVLTRVELDLACFSEKLLNLEILVMHVESRESGFEAFVSEENTFADSAKNALEFDLLSGILESELKELENLILTLKVEIDNACEAISLSKHLGEALKDLQEKFLDCEKSLKQSLEQVSEIRRQSDNFQRISLTCFGVKGDKDMESLDNGYFSDWNSKIKMQTVEQQRHMLRMFEKSLAREMDLEKKLTDLRQSEEMLKLRLQQEVFYMEEEVEVALEKLFEAENTAEVLFGTSKELMSQLQIVKFKLNGYVQKEGELRSMWQELSEQLKLKDIALQKSESMNLELTAKLSSSEKQVKECELQLSNLKDSAEEKRESYSKIHELQDQISYLKERVSESEKRADSSEAESKFLRDTNMELNEDLNLVKISNSSNSKTVILLERQLRESDTQLQHAVASAEASQEKQTMLYSTIKDMENLIEDLKSRVSRAESRTDCAEEKCIILSESNSDLNEEINFLRSRMECMEASLHQAEETKRATAKNIGIRTKLITDLVMQLALERERLHKEISLLSKEKKVLLKHLQHTSEDHSVTAGKDIEERNKGFATNDFSSATSSKESRSEAEFSVTSHELDKANRDVLTGKAKVGLAETEYTSNLETVRNVDARQLNIKHVLVAVFVLLVSALVAASFRHPSNQLE</sequence>
<comment type="caution">
    <text evidence="4">The sequence shown here is derived from an EMBL/GenBank/DDBJ whole genome shotgun (WGS) entry which is preliminary data.</text>
</comment>
<keyword evidence="1" id="KW-0175">Coiled coil</keyword>
<dbReference type="PANTHER" id="PTHR35705:SF1">
    <property type="entry name" value="WPP DOMAIN-INTERACTING TAIL-ANCHORED PROTEIN 1"/>
    <property type="match status" value="1"/>
</dbReference>
<evidence type="ECO:0000259" key="3">
    <source>
        <dbReference type="Pfam" id="PF26581"/>
    </source>
</evidence>
<dbReference type="InterPro" id="IPR039976">
    <property type="entry name" value="WIT1/WIT2"/>
</dbReference>
<organism evidence="4 5">
    <name type="scientific">Cinchona calisaya</name>
    <dbReference type="NCBI Taxonomy" id="153742"/>
    <lineage>
        <taxon>Eukaryota</taxon>
        <taxon>Viridiplantae</taxon>
        <taxon>Streptophyta</taxon>
        <taxon>Embryophyta</taxon>
        <taxon>Tracheophyta</taxon>
        <taxon>Spermatophyta</taxon>
        <taxon>Magnoliopsida</taxon>
        <taxon>eudicotyledons</taxon>
        <taxon>Gunneridae</taxon>
        <taxon>Pentapetalae</taxon>
        <taxon>asterids</taxon>
        <taxon>lamiids</taxon>
        <taxon>Gentianales</taxon>
        <taxon>Rubiaceae</taxon>
        <taxon>Cinchonoideae</taxon>
        <taxon>Cinchoneae</taxon>
        <taxon>Cinchona</taxon>
    </lineage>
</organism>
<feature type="coiled-coil region" evidence="1">
    <location>
        <begin position="329"/>
        <end position="408"/>
    </location>
</feature>
<evidence type="ECO:0000313" key="5">
    <source>
        <dbReference type="Proteomes" id="UP001630127"/>
    </source>
</evidence>
<dbReference type="Pfam" id="PF26581">
    <property type="entry name" value="WIT1_2_N"/>
    <property type="match status" value="1"/>
</dbReference>
<evidence type="ECO:0000256" key="2">
    <source>
        <dbReference type="SAM" id="MobiDB-lite"/>
    </source>
</evidence>
<dbReference type="PANTHER" id="PTHR35705">
    <property type="entry name" value="WPP DOMAIN-INTERACTING TAIL-ANCHORED PROTEIN 1"/>
    <property type="match status" value="1"/>
</dbReference>
<accession>A0ABD3A4I2</accession>
<dbReference type="Proteomes" id="UP001630127">
    <property type="component" value="Unassembled WGS sequence"/>
</dbReference>
<proteinExistence type="predicted"/>
<feature type="domain" description="WIT1/2 N-terminal helical bundle" evidence="3">
    <location>
        <begin position="44"/>
        <end position="179"/>
    </location>
</feature>
<name>A0ABD3A4I2_9GENT</name>
<evidence type="ECO:0000313" key="4">
    <source>
        <dbReference type="EMBL" id="KAL3526649.1"/>
    </source>
</evidence>